<evidence type="ECO:0000256" key="6">
    <source>
        <dbReference type="ARBA" id="ARBA00022989"/>
    </source>
</evidence>
<dbReference type="GO" id="GO:0009437">
    <property type="term" value="P:carnitine metabolic process"/>
    <property type="evidence" value="ECO:0007669"/>
    <property type="project" value="TreeGrafter"/>
</dbReference>
<organism evidence="13 14">
    <name type="scientific">Ancylostoma ceylanicum</name>
    <dbReference type="NCBI Taxonomy" id="53326"/>
    <lineage>
        <taxon>Eukaryota</taxon>
        <taxon>Metazoa</taxon>
        <taxon>Ecdysozoa</taxon>
        <taxon>Nematoda</taxon>
        <taxon>Chromadorea</taxon>
        <taxon>Rhabditida</taxon>
        <taxon>Rhabditina</taxon>
        <taxon>Rhabditomorpha</taxon>
        <taxon>Strongyloidea</taxon>
        <taxon>Ancylostomatidae</taxon>
        <taxon>Ancylostomatinae</taxon>
        <taxon>Ancylostoma</taxon>
    </lineage>
</organism>
<evidence type="ECO:0000256" key="3">
    <source>
        <dbReference type="ARBA" id="ARBA00022679"/>
    </source>
</evidence>
<evidence type="ECO:0000313" key="13">
    <source>
        <dbReference type="EMBL" id="EYC08094.1"/>
    </source>
</evidence>
<dbReference type="GO" id="GO:0005739">
    <property type="term" value="C:mitochondrion"/>
    <property type="evidence" value="ECO:0007669"/>
    <property type="project" value="TreeGrafter"/>
</dbReference>
<feature type="active site" description="Proton acceptor" evidence="10">
    <location>
        <position position="501"/>
    </location>
</feature>
<keyword evidence="3" id="KW-0808">Transferase</keyword>
<evidence type="ECO:0000256" key="9">
    <source>
        <dbReference type="ARBA" id="ARBA00023315"/>
    </source>
</evidence>
<dbReference type="STRING" id="53326.A0A016TYI4"/>
<dbReference type="GO" id="GO:0006631">
    <property type="term" value="P:fatty acid metabolic process"/>
    <property type="evidence" value="ECO:0007669"/>
    <property type="project" value="UniProtKB-KW"/>
</dbReference>
<feature type="transmembrane region" description="Helical" evidence="11">
    <location>
        <begin position="94"/>
        <end position="119"/>
    </location>
</feature>
<comment type="subcellular location">
    <subcellularLocation>
        <location evidence="1">Membrane</location>
        <topology evidence="1">Multi-pass membrane protein</topology>
    </subcellularLocation>
</comment>
<name>A0A016TYI4_9BILA</name>
<keyword evidence="9" id="KW-0012">Acyltransferase</keyword>
<dbReference type="Pfam" id="PF00755">
    <property type="entry name" value="Carn_acyltransf"/>
    <property type="match status" value="1"/>
</dbReference>
<dbReference type="InterPro" id="IPR000542">
    <property type="entry name" value="Carn_acyl_trans"/>
</dbReference>
<dbReference type="OrthoDB" id="240216at2759"/>
<dbReference type="GO" id="GO:0004095">
    <property type="term" value="F:carnitine O-palmitoyltransferase activity"/>
    <property type="evidence" value="ECO:0007669"/>
    <property type="project" value="TreeGrafter"/>
</dbReference>
<dbReference type="AlphaFoldDB" id="A0A016TYI4"/>
<dbReference type="InterPro" id="IPR042231">
    <property type="entry name" value="Cho/carn_acyl_trans_2"/>
</dbReference>
<feature type="domain" description="Choline/carnitine acyltransferase" evidence="12">
    <location>
        <begin position="208"/>
        <end position="784"/>
    </location>
</feature>
<comment type="caution">
    <text evidence="13">The sequence shown here is derived from an EMBL/GenBank/DDBJ whole genome shotgun (WGS) entry which is preliminary data.</text>
</comment>
<reference evidence="14" key="1">
    <citation type="journal article" date="2015" name="Nat. Genet.">
        <title>The genome and transcriptome of the zoonotic hookworm Ancylostoma ceylanicum identify infection-specific gene families.</title>
        <authorList>
            <person name="Schwarz E.M."/>
            <person name="Hu Y."/>
            <person name="Antoshechkin I."/>
            <person name="Miller M.M."/>
            <person name="Sternberg P.W."/>
            <person name="Aroian R.V."/>
        </authorList>
    </citation>
    <scope>NUCLEOTIDE SEQUENCE</scope>
    <source>
        <strain evidence="14">HY135</strain>
    </source>
</reference>
<keyword evidence="14" id="KW-1185">Reference proteome</keyword>
<evidence type="ECO:0000256" key="1">
    <source>
        <dbReference type="ARBA" id="ARBA00004141"/>
    </source>
</evidence>
<dbReference type="Gene3D" id="3.30.559.70">
    <property type="entry name" value="Choline/Carnitine o-acyltransferase, domain 2"/>
    <property type="match status" value="1"/>
</dbReference>
<evidence type="ECO:0000256" key="4">
    <source>
        <dbReference type="ARBA" id="ARBA00022692"/>
    </source>
</evidence>
<protein>
    <recommendedName>
        <fullName evidence="12">Choline/carnitine acyltransferase domain-containing protein</fullName>
    </recommendedName>
</protein>
<keyword evidence="7" id="KW-0443">Lipid metabolism</keyword>
<keyword evidence="5" id="KW-0276">Fatty acid metabolism</keyword>
<keyword evidence="6 11" id="KW-1133">Transmembrane helix</keyword>
<dbReference type="PANTHER" id="PTHR22589">
    <property type="entry name" value="CARNITINE O-ACYLTRANSFERASE"/>
    <property type="match status" value="1"/>
</dbReference>
<dbReference type="PANTHER" id="PTHR22589:SF104">
    <property type="entry name" value="CHOLINE_CARNITINE ACYLTRANSFERASE DOMAIN-CONTAINING PROTEIN"/>
    <property type="match status" value="1"/>
</dbReference>
<evidence type="ECO:0000256" key="10">
    <source>
        <dbReference type="PIRSR" id="PIRSR600542-1"/>
    </source>
</evidence>
<dbReference type="InterPro" id="IPR039551">
    <property type="entry name" value="Cho/carn_acyl_trans"/>
</dbReference>
<evidence type="ECO:0000256" key="5">
    <source>
        <dbReference type="ARBA" id="ARBA00022832"/>
    </source>
</evidence>
<dbReference type="EMBL" id="JARK01001403">
    <property type="protein sequence ID" value="EYC08094.1"/>
    <property type="molecule type" value="Genomic_DNA"/>
</dbReference>
<sequence>MHKIITCSEFQTALDKGGTAARALWLSAALLEAAGNHDVSLFLCVFAQQVRCLSAAGNQSARDAVPPLVCGLLQIFTFSYFVTDSAFPFLPHELIYSVILFSLLDVVEFSAFVTIAKTLENLAEFVLSPSLLLHLACVVVTAAVFTAALVAVVRLAITLILYYHGWLYEEIGKPPSLATKLFMATMKLLSARAHFFSFQGLLPWMMPPAVRDTVRQYLETVRPLLTEEQLAVMKDQAEEFEKTVANEIQRKLWMKWLTSRNYLSDWWKEVVYMRHRSSLIYTNVACADVIYQQTTTNQAARAAYVTLNRQLFCRDIFVKNTMKPISLGVIPMCTTQYSDYHRSLRVPRETSDVMVRLPDARHIAVYSKGCWYKVNIFHGKRMLRPAELQRSLQQILDRDDTPQEGEKHLAALTAGPRDLWARIRREKFAEGVNKESLSFIENALEIVFLDDGETGYDEEDPTYYDKEYQLALTGDGYKLWCDKPSVYIFTKNGRFISNAEHSVVDAMIYVHVREYLKYHEAFDKPYGPDGNCTGEIQVVPKPEKLCWQLDSETLDAINEAYSISKGVANDFENGHSVFTEYGKDFMKTIGVSPDAFIQMALQLAYYKDQGKFELTYEPAVMRLYRDGRTETVRSCSMESCDFVRAMLDENESDQTRMSLLRRACDRHQAYYRNAMAGHGVDRHLFAMYVVSKYYGMSSPFLDNVFSMNYALSTSQTPQHQMSEFTAALNKERDLFWPAGAFTCPEGSNYGVCYTVGATGDLLSFHVSSWKSLKHTDARRFRNTIIQCLREMKRMAENAKS</sequence>
<gene>
    <name evidence="13" type="primary">Acey_s0067.g117</name>
    <name evidence="13" type="synonym">Acey-W03F9.4</name>
    <name evidence="13" type="ORF">Y032_0067g117</name>
</gene>
<evidence type="ECO:0000313" key="14">
    <source>
        <dbReference type="Proteomes" id="UP000024635"/>
    </source>
</evidence>
<keyword evidence="8 11" id="KW-0472">Membrane</keyword>
<feature type="transmembrane region" description="Helical" evidence="11">
    <location>
        <begin position="131"/>
        <end position="163"/>
    </location>
</feature>
<keyword evidence="4 11" id="KW-0812">Transmembrane</keyword>
<accession>A0A016TYI4</accession>
<comment type="similarity">
    <text evidence="2">Belongs to the carnitine/choline acetyltransferase family.</text>
</comment>
<dbReference type="Proteomes" id="UP000024635">
    <property type="component" value="Unassembled WGS sequence"/>
</dbReference>
<evidence type="ECO:0000256" key="2">
    <source>
        <dbReference type="ARBA" id="ARBA00005232"/>
    </source>
</evidence>
<dbReference type="SUPFAM" id="SSF52777">
    <property type="entry name" value="CoA-dependent acyltransferases"/>
    <property type="match status" value="2"/>
</dbReference>
<proteinExistence type="inferred from homology"/>
<evidence type="ECO:0000256" key="11">
    <source>
        <dbReference type="SAM" id="Phobius"/>
    </source>
</evidence>
<dbReference type="FunFam" id="3.30.559.10:FF:000002">
    <property type="entry name" value="carnitine O-palmitoyltransferase 1, liver isoform"/>
    <property type="match status" value="1"/>
</dbReference>
<evidence type="ECO:0000256" key="7">
    <source>
        <dbReference type="ARBA" id="ARBA00023098"/>
    </source>
</evidence>
<evidence type="ECO:0000256" key="8">
    <source>
        <dbReference type="ARBA" id="ARBA00023136"/>
    </source>
</evidence>
<dbReference type="GO" id="GO:0016020">
    <property type="term" value="C:membrane"/>
    <property type="evidence" value="ECO:0007669"/>
    <property type="project" value="UniProtKB-SubCell"/>
</dbReference>
<evidence type="ECO:0000259" key="12">
    <source>
        <dbReference type="Pfam" id="PF00755"/>
    </source>
</evidence>
<dbReference type="Gene3D" id="3.30.559.10">
    <property type="entry name" value="Chloramphenicol acetyltransferase-like domain"/>
    <property type="match status" value="1"/>
</dbReference>
<dbReference type="InterPro" id="IPR023213">
    <property type="entry name" value="CAT-like_dom_sf"/>
</dbReference>